<organism evidence="2 3">
    <name type="scientific">Mycena venus</name>
    <dbReference type="NCBI Taxonomy" id="2733690"/>
    <lineage>
        <taxon>Eukaryota</taxon>
        <taxon>Fungi</taxon>
        <taxon>Dikarya</taxon>
        <taxon>Basidiomycota</taxon>
        <taxon>Agaricomycotina</taxon>
        <taxon>Agaricomycetes</taxon>
        <taxon>Agaricomycetidae</taxon>
        <taxon>Agaricales</taxon>
        <taxon>Marasmiineae</taxon>
        <taxon>Mycenaceae</taxon>
        <taxon>Mycena</taxon>
    </lineage>
</organism>
<dbReference type="OrthoDB" id="3351168at2759"/>
<feature type="transmembrane region" description="Helical" evidence="1">
    <location>
        <begin position="12"/>
        <end position="33"/>
    </location>
</feature>
<reference evidence="2" key="1">
    <citation type="submission" date="2020-05" db="EMBL/GenBank/DDBJ databases">
        <title>Mycena genomes resolve the evolution of fungal bioluminescence.</title>
        <authorList>
            <person name="Tsai I.J."/>
        </authorList>
    </citation>
    <scope>NUCLEOTIDE SEQUENCE</scope>
    <source>
        <strain evidence="2">CCC161011</strain>
    </source>
</reference>
<evidence type="ECO:0000256" key="1">
    <source>
        <dbReference type="SAM" id="Phobius"/>
    </source>
</evidence>
<comment type="caution">
    <text evidence="2">The sequence shown here is derived from an EMBL/GenBank/DDBJ whole genome shotgun (WGS) entry which is preliminary data.</text>
</comment>
<name>A0A8H6U185_9AGAR</name>
<keyword evidence="1" id="KW-1133">Transmembrane helix</keyword>
<gene>
    <name evidence="2" type="ORF">MVEN_02616200</name>
</gene>
<feature type="transmembrane region" description="Helical" evidence="1">
    <location>
        <begin position="59"/>
        <end position="78"/>
    </location>
</feature>
<evidence type="ECO:0000313" key="2">
    <source>
        <dbReference type="EMBL" id="KAF7326456.1"/>
    </source>
</evidence>
<keyword evidence="1" id="KW-0812">Transmembrane</keyword>
<keyword evidence="1" id="KW-0472">Membrane</keyword>
<dbReference type="AlphaFoldDB" id="A0A8H6U185"/>
<evidence type="ECO:0000313" key="3">
    <source>
        <dbReference type="Proteomes" id="UP000620124"/>
    </source>
</evidence>
<dbReference type="EMBL" id="JACAZI010000047">
    <property type="protein sequence ID" value="KAF7326456.1"/>
    <property type="molecule type" value="Genomic_DNA"/>
</dbReference>
<protein>
    <submittedName>
        <fullName evidence="2">Uncharacterized protein</fullName>
    </submittedName>
</protein>
<proteinExistence type="predicted"/>
<sequence>MGEREPPHIVDWITTIIATILAFLTTSMFSFGIRKCIALHLHDICPLAYSGARSRRRKLGLISIVIFILAGGVQTAGWKALITPYSIDAHGPLVGDEIDLSRPVASFIVGQTDSGYTAVKGDLGVPATFTMMDPDAGILPLTLESRNASTWFVNTTTIPTTLRSIANLPPGLSSWYSLTQRGFTADVSCNYWDPEDATVPPILISNTTVKDWNNVERLIDNITFSDLYSSCQVDEQVSQSNWSRAYTAYEQPNYLLMIACPSKDNYKLIFNTHPSGLYRFLSTTVCVLTPKITNVEVTYTNFINTMTNPIRNPR</sequence>
<dbReference type="Proteomes" id="UP000620124">
    <property type="component" value="Unassembled WGS sequence"/>
</dbReference>
<accession>A0A8H6U185</accession>
<keyword evidence="3" id="KW-1185">Reference proteome</keyword>